<proteinExistence type="inferred from homology"/>
<dbReference type="Gene3D" id="3.40.50.850">
    <property type="entry name" value="Isochorismatase-like"/>
    <property type="match status" value="1"/>
</dbReference>
<evidence type="ECO:0000256" key="2">
    <source>
        <dbReference type="ARBA" id="ARBA00022801"/>
    </source>
</evidence>
<dbReference type="AlphaFoldDB" id="A0A198AL49"/>
<dbReference type="Proteomes" id="UP000078454">
    <property type="component" value="Unassembled WGS sequence"/>
</dbReference>
<dbReference type="STRING" id="1850517.A8708_16475"/>
<evidence type="ECO:0000259" key="3">
    <source>
        <dbReference type="Pfam" id="PF00857"/>
    </source>
</evidence>
<dbReference type="GO" id="GO:0016787">
    <property type="term" value="F:hydrolase activity"/>
    <property type="evidence" value="ECO:0007669"/>
    <property type="project" value="UniProtKB-KW"/>
</dbReference>
<organism evidence="4 5">
    <name type="scientific">Paenibacillus oryzisoli</name>
    <dbReference type="NCBI Taxonomy" id="1850517"/>
    <lineage>
        <taxon>Bacteria</taxon>
        <taxon>Bacillati</taxon>
        <taxon>Bacillota</taxon>
        <taxon>Bacilli</taxon>
        <taxon>Bacillales</taxon>
        <taxon>Paenibacillaceae</taxon>
        <taxon>Paenibacillus</taxon>
    </lineage>
</organism>
<gene>
    <name evidence="4" type="ORF">A8708_16475</name>
</gene>
<sequence>MRIDSTNTALVLTDPQNDYLSPKGAAYNLMKESIAKNHTIENIEQLLKTSKENKFKVFISPHYYYPYDQKWLFGGVMEDWMHSNKMFQRKGPLTLDGFEGSGADFYDSFKPLLEETHAIITNPHKIYGPESNDLVLQLRKAGITRVLLAGMAANLCVESHMRELVEQGFEVAVIYDATAAPIMNGLDGDFVAKTNFKMIASASWPTTEVIKKMKSRLN</sequence>
<dbReference type="InterPro" id="IPR050272">
    <property type="entry name" value="Isochorismatase-like_hydrls"/>
</dbReference>
<keyword evidence="2" id="KW-0378">Hydrolase</keyword>
<dbReference type="InterPro" id="IPR000868">
    <property type="entry name" value="Isochorismatase-like_dom"/>
</dbReference>
<reference evidence="4 5" key="1">
    <citation type="submission" date="2016-05" db="EMBL/GenBank/DDBJ databases">
        <title>Paenibacillus sp. 1ZS3-15 nov., isolated from the rhizosphere soil.</title>
        <authorList>
            <person name="Zhang X.X."/>
            <person name="Zhang J."/>
        </authorList>
    </citation>
    <scope>NUCLEOTIDE SEQUENCE [LARGE SCALE GENOMIC DNA]</scope>
    <source>
        <strain evidence="4 5">1ZS3-15</strain>
    </source>
</reference>
<evidence type="ECO:0000313" key="4">
    <source>
        <dbReference type="EMBL" id="OAS21746.1"/>
    </source>
</evidence>
<comment type="similarity">
    <text evidence="1">Belongs to the isochorismatase family.</text>
</comment>
<evidence type="ECO:0000256" key="1">
    <source>
        <dbReference type="ARBA" id="ARBA00006336"/>
    </source>
</evidence>
<dbReference type="PANTHER" id="PTHR43540">
    <property type="entry name" value="PEROXYUREIDOACRYLATE/UREIDOACRYLATE AMIDOHYDROLASE-RELATED"/>
    <property type="match status" value="1"/>
</dbReference>
<evidence type="ECO:0000313" key="5">
    <source>
        <dbReference type="Proteomes" id="UP000078454"/>
    </source>
</evidence>
<dbReference type="EMBL" id="LYPB01000048">
    <property type="protein sequence ID" value="OAS21746.1"/>
    <property type="molecule type" value="Genomic_DNA"/>
</dbReference>
<keyword evidence="5" id="KW-1185">Reference proteome</keyword>
<feature type="domain" description="Isochorismatase-like" evidence="3">
    <location>
        <begin position="8"/>
        <end position="181"/>
    </location>
</feature>
<dbReference type="SUPFAM" id="SSF52499">
    <property type="entry name" value="Isochorismatase-like hydrolases"/>
    <property type="match status" value="1"/>
</dbReference>
<dbReference type="InterPro" id="IPR036380">
    <property type="entry name" value="Isochorismatase-like_sf"/>
</dbReference>
<dbReference type="PANTHER" id="PTHR43540:SF16">
    <property type="entry name" value="ISOCHORISMATASE-LIKE DOMAIN-CONTAINING PROTEIN"/>
    <property type="match status" value="1"/>
</dbReference>
<accession>A0A198AL49</accession>
<name>A0A198AL49_9BACL</name>
<dbReference type="CDD" id="cd00431">
    <property type="entry name" value="cysteine_hydrolases"/>
    <property type="match status" value="1"/>
</dbReference>
<protein>
    <submittedName>
        <fullName evidence="4">Isochorismatase</fullName>
    </submittedName>
</protein>
<comment type="caution">
    <text evidence="4">The sequence shown here is derived from an EMBL/GenBank/DDBJ whole genome shotgun (WGS) entry which is preliminary data.</text>
</comment>
<dbReference type="Pfam" id="PF00857">
    <property type="entry name" value="Isochorismatase"/>
    <property type="match status" value="1"/>
</dbReference>